<accession>A0ABP8GMP9</accession>
<organism evidence="4 5">
    <name type="scientific">Mucilaginibacter gynuensis</name>
    <dbReference type="NCBI Taxonomy" id="1302236"/>
    <lineage>
        <taxon>Bacteria</taxon>
        <taxon>Pseudomonadati</taxon>
        <taxon>Bacteroidota</taxon>
        <taxon>Sphingobacteriia</taxon>
        <taxon>Sphingobacteriales</taxon>
        <taxon>Sphingobacteriaceae</taxon>
        <taxon>Mucilaginibacter</taxon>
    </lineage>
</organism>
<evidence type="ECO:0000313" key="5">
    <source>
        <dbReference type="Proteomes" id="UP001500582"/>
    </source>
</evidence>
<dbReference type="PANTHER" id="PTHR43477">
    <property type="entry name" value="DIHYDROANTICAPSIN 7-DEHYDROGENASE"/>
    <property type="match status" value="1"/>
</dbReference>
<dbReference type="SUPFAM" id="SSF51735">
    <property type="entry name" value="NAD(P)-binding Rossmann-fold domains"/>
    <property type="match status" value="1"/>
</dbReference>
<reference evidence="5" key="1">
    <citation type="journal article" date="2019" name="Int. J. Syst. Evol. Microbiol.">
        <title>The Global Catalogue of Microorganisms (GCM) 10K type strain sequencing project: providing services to taxonomists for standard genome sequencing and annotation.</title>
        <authorList>
            <consortium name="The Broad Institute Genomics Platform"/>
            <consortium name="The Broad Institute Genome Sequencing Center for Infectious Disease"/>
            <person name="Wu L."/>
            <person name="Ma J."/>
        </authorList>
    </citation>
    <scope>NUCLEOTIDE SEQUENCE [LARGE SCALE GENOMIC DNA]</scope>
    <source>
        <strain evidence="5">JCM 17705</strain>
    </source>
</reference>
<proteinExistence type="inferred from homology"/>
<dbReference type="Pfam" id="PF13561">
    <property type="entry name" value="adh_short_C2"/>
    <property type="match status" value="1"/>
</dbReference>
<evidence type="ECO:0000313" key="4">
    <source>
        <dbReference type="EMBL" id="GAA4327064.1"/>
    </source>
</evidence>
<dbReference type="EMBL" id="BAABFT010000007">
    <property type="protein sequence ID" value="GAA4327064.1"/>
    <property type="molecule type" value="Genomic_DNA"/>
</dbReference>
<evidence type="ECO:0000256" key="1">
    <source>
        <dbReference type="ARBA" id="ARBA00006484"/>
    </source>
</evidence>
<sequence length="238" mass="24918">MNFAGKNILVVGGSSGIGLSLVKLLHEEGAAVYVVSRSAAEAWPPEVRFLQADVLGDLNAVEPFLPQQLHGFVYSVGSITLKPFARLTDDDFLTDYQLNTLGAARMLRQSFKPLKNAAGASVVLISSVAAKTGLPFHASIAAAKGAVEGMAISLAAELAGQQIRVNVVAPSLTDTSLAQNLLSTPEKREASAKRHPLGKVGKPEDIGQLIAFLLSENSSWMTGQVIGLDGGLGNLKTS</sequence>
<gene>
    <name evidence="4" type="ORF">GCM10023149_30260</name>
</gene>
<dbReference type="CDD" id="cd05233">
    <property type="entry name" value="SDR_c"/>
    <property type="match status" value="1"/>
</dbReference>
<dbReference type="RefSeq" id="WP_345211957.1">
    <property type="nucleotide sequence ID" value="NZ_BAABFT010000007.1"/>
</dbReference>
<feature type="domain" description="Ketoreductase" evidence="3">
    <location>
        <begin position="6"/>
        <end position="178"/>
    </location>
</feature>
<dbReference type="InterPro" id="IPR051122">
    <property type="entry name" value="SDR_DHRS6-like"/>
</dbReference>
<dbReference type="InterPro" id="IPR057326">
    <property type="entry name" value="KR_dom"/>
</dbReference>
<dbReference type="InterPro" id="IPR036291">
    <property type="entry name" value="NAD(P)-bd_dom_sf"/>
</dbReference>
<dbReference type="Gene3D" id="3.40.50.720">
    <property type="entry name" value="NAD(P)-binding Rossmann-like Domain"/>
    <property type="match status" value="1"/>
</dbReference>
<keyword evidence="5" id="KW-1185">Reference proteome</keyword>
<protein>
    <submittedName>
        <fullName evidence="4">SDR family oxidoreductase</fullName>
    </submittedName>
</protein>
<dbReference type="PRINTS" id="PR00081">
    <property type="entry name" value="GDHRDH"/>
</dbReference>
<evidence type="ECO:0000256" key="2">
    <source>
        <dbReference type="ARBA" id="ARBA00023002"/>
    </source>
</evidence>
<comment type="caution">
    <text evidence="4">The sequence shown here is derived from an EMBL/GenBank/DDBJ whole genome shotgun (WGS) entry which is preliminary data.</text>
</comment>
<dbReference type="PANTHER" id="PTHR43477:SF1">
    <property type="entry name" value="DIHYDROANTICAPSIN 7-DEHYDROGENASE"/>
    <property type="match status" value="1"/>
</dbReference>
<name>A0ABP8GMP9_9SPHI</name>
<dbReference type="InterPro" id="IPR002347">
    <property type="entry name" value="SDR_fam"/>
</dbReference>
<dbReference type="Proteomes" id="UP001500582">
    <property type="component" value="Unassembled WGS sequence"/>
</dbReference>
<keyword evidence="2" id="KW-0560">Oxidoreductase</keyword>
<comment type="similarity">
    <text evidence="1">Belongs to the short-chain dehydrogenases/reductases (SDR) family.</text>
</comment>
<dbReference type="SMART" id="SM00822">
    <property type="entry name" value="PKS_KR"/>
    <property type="match status" value="1"/>
</dbReference>
<evidence type="ECO:0000259" key="3">
    <source>
        <dbReference type="SMART" id="SM00822"/>
    </source>
</evidence>